<dbReference type="PANTHER" id="PTHR18895">
    <property type="entry name" value="HEMK METHYLTRANSFERASE"/>
    <property type="match status" value="1"/>
</dbReference>
<dbReference type="PANTHER" id="PTHR18895:SF74">
    <property type="entry name" value="MTRF1L RELEASE FACTOR GLUTAMINE METHYLTRANSFERASE"/>
    <property type="match status" value="1"/>
</dbReference>
<dbReference type="InterPro" id="IPR019874">
    <property type="entry name" value="RF_methyltr_PrmC"/>
</dbReference>
<dbReference type="Gene3D" id="3.40.50.150">
    <property type="entry name" value="Vaccinia Virus protein VP39"/>
    <property type="match status" value="1"/>
</dbReference>
<evidence type="ECO:0000313" key="8">
    <source>
        <dbReference type="EMBL" id="KID48455.1"/>
    </source>
</evidence>
<dbReference type="HAMAP" id="MF_02126">
    <property type="entry name" value="RF_methyltr_PrmC"/>
    <property type="match status" value="1"/>
</dbReference>
<evidence type="ECO:0000313" key="9">
    <source>
        <dbReference type="Proteomes" id="UP000031184"/>
    </source>
</evidence>
<dbReference type="InterPro" id="IPR002052">
    <property type="entry name" value="DNA_methylase_N6_adenine_CS"/>
</dbReference>
<comment type="caution">
    <text evidence="8">The sequence shown here is derived from an EMBL/GenBank/DDBJ whole genome shotgun (WGS) entry which is preliminary data.</text>
</comment>
<feature type="binding site" evidence="5">
    <location>
        <position position="271"/>
    </location>
    <ligand>
        <name>S-adenosyl-L-methionine</name>
        <dbReference type="ChEBI" id="CHEBI:59789"/>
    </ligand>
</feature>
<dbReference type="Gene3D" id="1.10.8.10">
    <property type="entry name" value="DNA helicase RuvA subunit, C-terminal domain"/>
    <property type="match status" value="2"/>
</dbReference>
<dbReference type="InterPro" id="IPR004556">
    <property type="entry name" value="HemK-like"/>
</dbReference>
<dbReference type="NCBIfam" id="TIGR03534">
    <property type="entry name" value="RF_mod_PrmC"/>
    <property type="match status" value="1"/>
</dbReference>
<evidence type="ECO:0000256" key="2">
    <source>
        <dbReference type="ARBA" id="ARBA00022679"/>
    </source>
</evidence>
<evidence type="ECO:0000256" key="4">
    <source>
        <dbReference type="ARBA" id="ARBA00048391"/>
    </source>
</evidence>
<organism evidence="8 9">
    <name type="scientific">Fusobacterium necrophorum subsp. funduliforme B35</name>
    <dbReference type="NCBI Taxonomy" id="1226633"/>
    <lineage>
        <taxon>Bacteria</taxon>
        <taxon>Fusobacteriati</taxon>
        <taxon>Fusobacteriota</taxon>
        <taxon>Fusobacteriia</taxon>
        <taxon>Fusobacteriales</taxon>
        <taxon>Fusobacteriaceae</taxon>
        <taxon>Fusobacterium</taxon>
    </lineage>
</organism>
<comment type="catalytic activity">
    <reaction evidence="4 5">
        <text>L-glutaminyl-[peptide chain release factor] + S-adenosyl-L-methionine = N(5)-methyl-L-glutaminyl-[peptide chain release factor] + S-adenosyl-L-homocysteine + H(+)</text>
        <dbReference type="Rhea" id="RHEA:42896"/>
        <dbReference type="Rhea" id="RHEA-COMP:10271"/>
        <dbReference type="Rhea" id="RHEA-COMP:10272"/>
        <dbReference type="ChEBI" id="CHEBI:15378"/>
        <dbReference type="ChEBI" id="CHEBI:30011"/>
        <dbReference type="ChEBI" id="CHEBI:57856"/>
        <dbReference type="ChEBI" id="CHEBI:59789"/>
        <dbReference type="ChEBI" id="CHEBI:61891"/>
        <dbReference type="EC" id="2.1.1.297"/>
    </reaction>
</comment>
<dbReference type="AlphaFoldDB" id="A0A017H6G5"/>
<dbReference type="Proteomes" id="UP000031184">
    <property type="component" value="Unassembled WGS sequence"/>
</dbReference>
<dbReference type="GO" id="GO:0003676">
    <property type="term" value="F:nucleic acid binding"/>
    <property type="evidence" value="ECO:0007669"/>
    <property type="project" value="InterPro"/>
</dbReference>
<feature type="binding site" evidence="5">
    <location>
        <begin position="205"/>
        <end position="209"/>
    </location>
    <ligand>
        <name>S-adenosyl-L-methionine</name>
        <dbReference type="ChEBI" id="CHEBI:59789"/>
    </ligand>
</feature>
<evidence type="ECO:0000259" key="6">
    <source>
        <dbReference type="Pfam" id="PF13847"/>
    </source>
</evidence>
<dbReference type="CDD" id="cd02440">
    <property type="entry name" value="AdoMet_MTases"/>
    <property type="match status" value="1"/>
</dbReference>
<dbReference type="PROSITE" id="PS00092">
    <property type="entry name" value="N6_MTASE"/>
    <property type="match status" value="1"/>
</dbReference>
<feature type="binding site" evidence="5">
    <location>
        <position position="228"/>
    </location>
    <ligand>
        <name>S-adenosyl-L-methionine</name>
        <dbReference type="ChEBI" id="CHEBI:59789"/>
    </ligand>
</feature>
<evidence type="ECO:0000259" key="7">
    <source>
        <dbReference type="Pfam" id="PF17827"/>
    </source>
</evidence>
<name>A0A017H6G5_9FUSO</name>
<keyword evidence="1 5" id="KW-0489">Methyltransferase</keyword>
<proteinExistence type="inferred from homology"/>
<feature type="binding site" evidence="5">
    <location>
        <begin position="271"/>
        <end position="274"/>
    </location>
    <ligand>
        <name>substrate</name>
    </ligand>
</feature>
<dbReference type="Pfam" id="PF13847">
    <property type="entry name" value="Methyltransf_31"/>
    <property type="match status" value="1"/>
</dbReference>
<dbReference type="InterPro" id="IPR029063">
    <property type="entry name" value="SAM-dependent_MTases_sf"/>
</dbReference>
<comment type="caution">
    <text evidence="5">Lacks conserved residue(s) required for the propagation of feature annotation.</text>
</comment>
<dbReference type="PATRIC" id="fig|1226633.4.peg.1879"/>
<dbReference type="EMBL" id="AUZI01000023">
    <property type="protein sequence ID" value="KID48455.1"/>
    <property type="molecule type" value="Genomic_DNA"/>
</dbReference>
<evidence type="ECO:0000256" key="1">
    <source>
        <dbReference type="ARBA" id="ARBA00022603"/>
    </source>
</evidence>
<dbReference type="InterPro" id="IPR050320">
    <property type="entry name" value="N5-glutamine_MTase"/>
</dbReference>
<dbReference type="FunFam" id="3.40.50.150:FF:000053">
    <property type="entry name" value="Release factor glutamine methyltransferase"/>
    <property type="match status" value="1"/>
</dbReference>
<feature type="domain" description="Methyltransferase" evidence="6">
    <location>
        <begin position="196"/>
        <end position="343"/>
    </location>
</feature>
<comment type="similarity">
    <text evidence="5">Belongs to the protein N5-glutamine methyltransferase family. PrmC subfamily.</text>
</comment>
<protein>
    <recommendedName>
        <fullName evidence="5">Release factor glutamine methyltransferase</fullName>
        <shortName evidence="5">RF MTase</shortName>
        <ecNumber evidence="5">2.1.1.297</ecNumber>
    </recommendedName>
    <alternativeName>
        <fullName evidence="5">N5-glutamine methyltransferase PrmC</fullName>
    </alternativeName>
    <alternativeName>
        <fullName evidence="5">Protein-(glutamine-N5) MTase PrmC</fullName>
    </alternativeName>
    <alternativeName>
        <fullName evidence="5">Protein-glutamine N-methyltransferase PrmC</fullName>
    </alternativeName>
</protein>
<dbReference type="InterPro" id="IPR025714">
    <property type="entry name" value="Methyltranfer_dom"/>
</dbReference>
<dbReference type="InterPro" id="IPR040758">
    <property type="entry name" value="PrmC_N"/>
</dbReference>
<gene>
    <name evidence="5" type="primary">prmC</name>
    <name evidence="8" type="ORF">C095_09265</name>
</gene>
<dbReference type="NCBIfam" id="TIGR00536">
    <property type="entry name" value="hemK_fam"/>
    <property type="match status" value="1"/>
</dbReference>
<keyword evidence="2 5" id="KW-0808">Transferase</keyword>
<dbReference type="OrthoDB" id="9800643at2"/>
<dbReference type="GO" id="GO:0102559">
    <property type="term" value="F:peptide chain release factor N(5)-glutamine methyltransferase activity"/>
    <property type="evidence" value="ECO:0007669"/>
    <property type="project" value="UniProtKB-EC"/>
</dbReference>
<comment type="function">
    <text evidence="5">Methylates the class 1 translation termination release factors RF1/PrfA and RF2/PrfB on the glutamine residue of the universally conserved GGQ motif.</text>
</comment>
<keyword evidence="3 5" id="KW-0949">S-adenosyl-L-methionine</keyword>
<sequence length="368" mass="43283">MNLLDILQFAEEYLKKYSFSKSRLESEMLIADVLHLDRLSLYVNYDRMLQEEEKLEIKRYLYQMAKSQKSFRELREEREEVNFQEENKKLLQQSIDYLKKYGVPNAKLDAEYIFAEVLQVNRNMLKLYLHREIAEKEKQNLREKLIQRGKFRKPLQYILGKWEFYGYEFITDERALIPRADTEILVEQAKILSLEKENPSILDIGTGSGAIAITLAKEVPEAEVLGIDKSEKALSLAKENKEYQLVRNVSFLQSDLFEALQGKRFDIIVSNPPYISQEEYEDLMPEVKKYEPKNALTDEGDGYSFYQKIIQQANSHLQKKGYLLFEVGYQQAQQVKEWMEEENFEGIYIAEDYGGHQRVVLGRKGGEK</sequence>
<dbReference type="RefSeq" id="WP_039122279.1">
    <property type="nucleotide sequence ID" value="NZ_AOJP01000002.1"/>
</dbReference>
<dbReference type="GO" id="GO:0032259">
    <property type="term" value="P:methylation"/>
    <property type="evidence" value="ECO:0007669"/>
    <property type="project" value="UniProtKB-KW"/>
</dbReference>
<dbReference type="EC" id="2.1.1.297" evidence="5"/>
<feature type="domain" description="Release factor glutamine methyltransferase N-terminal" evidence="7">
    <location>
        <begin position="90"/>
        <end position="160"/>
    </location>
</feature>
<feature type="domain" description="Release factor glutamine methyltransferase N-terminal" evidence="7">
    <location>
        <begin position="5"/>
        <end position="66"/>
    </location>
</feature>
<evidence type="ECO:0000256" key="5">
    <source>
        <dbReference type="HAMAP-Rule" id="MF_02126"/>
    </source>
</evidence>
<accession>A0A017H6G5</accession>
<dbReference type="Pfam" id="PF17827">
    <property type="entry name" value="PrmC_N"/>
    <property type="match status" value="2"/>
</dbReference>
<reference evidence="8 9" key="1">
    <citation type="submission" date="2013-08" db="EMBL/GenBank/DDBJ databases">
        <title>An opportunistic ruminal bacterium that causes liver abscesses in cattle.</title>
        <authorList>
            <person name="Benahmed F.H."/>
            <person name="Rasmussen M."/>
            <person name="Harbottle H."/>
            <person name="Soppet D."/>
            <person name="Nagaraja T.G."/>
            <person name="Davidson M."/>
        </authorList>
    </citation>
    <scope>NUCLEOTIDE SEQUENCE [LARGE SCALE GENOMIC DNA]</scope>
    <source>
        <strain evidence="8 9">B35</strain>
    </source>
</reference>
<evidence type="ECO:0000256" key="3">
    <source>
        <dbReference type="ARBA" id="ARBA00022691"/>
    </source>
</evidence>
<dbReference type="SUPFAM" id="SSF53335">
    <property type="entry name" value="S-adenosyl-L-methionine-dependent methyltransferases"/>
    <property type="match status" value="1"/>
</dbReference>